<evidence type="ECO:0000256" key="1">
    <source>
        <dbReference type="SAM" id="MobiDB-lite"/>
    </source>
</evidence>
<dbReference type="PhylomeDB" id="B3NIA7"/>
<dbReference type="AlphaFoldDB" id="B3NIA7"/>
<dbReference type="HOGENOM" id="CLU_162900_0_0_1"/>
<dbReference type="Proteomes" id="UP000008711">
    <property type="component" value="Unassembled WGS sequence"/>
</dbReference>
<dbReference type="EMBL" id="CH954178">
    <property type="protein sequence ID" value="EDV52263.1"/>
    <property type="molecule type" value="Genomic_DNA"/>
</dbReference>
<dbReference type="KEGG" id="der:6544970"/>
<organism evidence="2 3">
    <name type="scientific">Drosophila erecta</name>
    <name type="common">Fruit fly</name>
    <dbReference type="NCBI Taxonomy" id="7220"/>
    <lineage>
        <taxon>Eukaryota</taxon>
        <taxon>Metazoa</taxon>
        <taxon>Ecdysozoa</taxon>
        <taxon>Arthropoda</taxon>
        <taxon>Hexapoda</taxon>
        <taxon>Insecta</taxon>
        <taxon>Pterygota</taxon>
        <taxon>Neoptera</taxon>
        <taxon>Endopterygota</taxon>
        <taxon>Diptera</taxon>
        <taxon>Brachycera</taxon>
        <taxon>Muscomorpha</taxon>
        <taxon>Ephydroidea</taxon>
        <taxon>Drosophilidae</taxon>
        <taxon>Drosophila</taxon>
        <taxon>Sophophora</taxon>
    </lineage>
</organism>
<proteinExistence type="predicted"/>
<gene>
    <name evidence="2" type="primary">Dere\GG13465</name>
    <name evidence="2" type="synonym">dere_GLEANR_13727</name>
    <name evidence="2" type="synonym">GG13465</name>
    <name evidence="2" type="ORF">Dere_GG13465</name>
</gene>
<feature type="compositionally biased region" description="Polar residues" evidence="1">
    <location>
        <begin position="84"/>
        <end position="94"/>
    </location>
</feature>
<accession>B3NIA7</accession>
<name>B3NIA7_DROER</name>
<reference evidence="2 3" key="2">
    <citation type="journal article" date="2008" name="Bioinformatics">
        <title>Assembly reconciliation.</title>
        <authorList>
            <person name="Zimin A.V."/>
            <person name="Smith D.R."/>
            <person name="Sutton G."/>
            <person name="Yorke J.A."/>
        </authorList>
    </citation>
    <scope>NUCLEOTIDE SEQUENCE [LARGE SCALE GENOMIC DNA]</scope>
    <source>
        <strain evidence="2 3">TSC#14021-0224.01</strain>
    </source>
</reference>
<keyword evidence="3" id="KW-1185">Reference proteome</keyword>
<dbReference type="eggNOG" id="ENOG502T88P">
    <property type="taxonomic scope" value="Eukaryota"/>
</dbReference>
<evidence type="ECO:0000313" key="3">
    <source>
        <dbReference type="Proteomes" id="UP000008711"/>
    </source>
</evidence>
<reference evidence="2 3" key="1">
    <citation type="journal article" date="2007" name="Nature">
        <title>Evolution of genes and genomes on the Drosophila phylogeny.</title>
        <authorList>
            <consortium name="Drosophila 12 Genomes Consortium"/>
            <person name="Clark A.G."/>
            <person name="Eisen M.B."/>
            <person name="Smith D.R."/>
            <person name="Bergman C.M."/>
            <person name="Oliver B."/>
            <person name="Markow T.A."/>
            <person name="Kaufman T.C."/>
            <person name="Kellis M."/>
            <person name="Gelbart W."/>
            <person name="Iyer V.N."/>
            <person name="Pollard D.A."/>
            <person name="Sackton T.B."/>
            <person name="Larracuente A.M."/>
            <person name="Singh N.D."/>
            <person name="Abad J.P."/>
            <person name="Abt D.N."/>
            <person name="Adryan B."/>
            <person name="Aguade M."/>
            <person name="Akashi H."/>
            <person name="Anderson W.W."/>
            <person name="Aquadro C.F."/>
            <person name="Ardell D.H."/>
            <person name="Arguello R."/>
            <person name="Artieri C.G."/>
            <person name="Barbash D.A."/>
            <person name="Barker D."/>
            <person name="Barsanti P."/>
            <person name="Batterham P."/>
            <person name="Batzoglou S."/>
            <person name="Begun D."/>
            <person name="Bhutkar A."/>
            <person name="Blanco E."/>
            <person name="Bosak S.A."/>
            <person name="Bradley R.K."/>
            <person name="Brand A.D."/>
            <person name="Brent M.R."/>
            <person name="Brooks A.N."/>
            <person name="Brown R.H."/>
            <person name="Butlin R.K."/>
            <person name="Caggese C."/>
            <person name="Calvi B.R."/>
            <person name="Bernardo de Carvalho A."/>
            <person name="Caspi A."/>
            <person name="Castrezana S."/>
            <person name="Celniker S.E."/>
            <person name="Chang J.L."/>
            <person name="Chapple C."/>
            <person name="Chatterji S."/>
            <person name="Chinwalla A."/>
            <person name="Civetta A."/>
            <person name="Clifton S.W."/>
            <person name="Comeron J.M."/>
            <person name="Costello J.C."/>
            <person name="Coyne J.A."/>
            <person name="Daub J."/>
            <person name="David R.G."/>
            <person name="Delcher A.L."/>
            <person name="Delehaunty K."/>
            <person name="Do C.B."/>
            <person name="Ebling H."/>
            <person name="Edwards K."/>
            <person name="Eickbush T."/>
            <person name="Evans J.D."/>
            <person name="Filipski A."/>
            <person name="Findeiss S."/>
            <person name="Freyhult E."/>
            <person name="Fulton L."/>
            <person name="Fulton R."/>
            <person name="Garcia A.C."/>
            <person name="Gardiner A."/>
            <person name="Garfield D.A."/>
            <person name="Garvin B.E."/>
            <person name="Gibson G."/>
            <person name="Gilbert D."/>
            <person name="Gnerre S."/>
            <person name="Godfrey J."/>
            <person name="Good R."/>
            <person name="Gotea V."/>
            <person name="Gravely B."/>
            <person name="Greenberg A.J."/>
            <person name="Griffiths-Jones S."/>
            <person name="Gross S."/>
            <person name="Guigo R."/>
            <person name="Gustafson E.A."/>
            <person name="Haerty W."/>
            <person name="Hahn M.W."/>
            <person name="Halligan D.L."/>
            <person name="Halpern A.L."/>
            <person name="Halter G.M."/>
            <person name="Han M.V."/>
            <person name="Heger A."/>
            <person name="Hillier L."/>
            <person name="Hinrichs A.S."/>
            <person name="Holmes I."/>
            <person name="Hoskins R.A."/>
            <person name="Hubisz M.J."/>
            <person name="Hultmark D."/>
            <person name="Huntley M.A."/>
            <person name="Jaffe D.B."/>
            <person name="Jagadeeshan S."/>
            <person name="Jeck W.R."/>
            <person name="Johnson J."/>
            <person name="Jones C.D."/>
            <person name="Jordan W.C."/>
            <person name="Karpen G.H."/>
            <person name="Kataoka E."/>
            <person name="Keightley P.D."/>
            <person name="Kheradpour P."/>
            <person name="Kirkness E.F."/>
            <person name="Koerich L.B."/>
            <person name="Kristiansen K."/>
            <person name="Kudrna D."/>
            <person name="Kulathinal R.J."/>
            <person name="Kumar S."/>
            <person name="Kwok R."/>
            <person name="Lander E."/>
            <person name="Langley C.H."/>
            <person name="Lapoint R."/>
            <person name="Lazzaro B.P."/>
            <person name="Lee S.J."/>
            <person name="Levesque L."/>
            <person name="Li R."/>
            <person name="Lin C.F."/>
            <person name="Lin M.F."/>
            <person name="Lindblad-Toh K."/>
            <person name="Llopart A."/>
            <person name="Long M."/>
            <person name="Low L."/>
            <person name="Lozovsky E."/>
            <person name="Lu J."/>
            <person name="Luo M."/>
            <person name="Machado C.A."/>
            <person name="Makalowski W."/>
            <person name="Marzo M."/>
            <person name="Matsuda M."/>
            <person name="Matzkin L."/>
            <person name="McAllister B."/>
            <person name="McBride C.S."/>
            <person name="McKernan B."/>
            <person name="McKernan K."/>
            <person name="Mendez-Lago M."/>
            <person name="Minx P."/>
            <person name="Mollenhauer M.U."/>
            <person name="Montooth K."/>
            <person name="Mount S.M."/>
            <person name="Mu X."/>
            <person name="Myers E."/>
            <person name="Negre B."/>
            <person name="Newfeld S."/>
            <person name="Nielsen R."/>
            <person name="Noor M.A."/>
            <person name="O'Grady P."/>
            <person name="Pachter L."/>
            <person name="Papaceit M."/>
            <person name="Parisi M.J."/>
            <person name="Parisi M."/>
            <person name="Parts L."/>
            <person name="Pedersen J.S."/>
            <person name="Pesole G."/>
            <person name="Phillippy A.M."/>
            <person name="Ponting C.P."/>
            <person name="Pop M."/>
            <person name="Porcelli D."/>
            <person name="Powell J.R."/>
            <person name="Prohaska S."/>
            <person name="Pruitt K."/>
            <person name="Puig M."/>
            <person name="Quesneville H."/>
            <person name="Ram K.R."/>
            <person name="Rand D."/>
            <person name="Rasmussen M.D."/>
            <person name="Reed L.K."/>
            <person name="Reenan R."/>
            <person name="Reily A."/>
            <person name="Remington K.A."/>
            <person name="Rieger T.T."/>
            <person name="Ritchie M.G."/>
            <person name="Robin C."/>
            <person name="Rogers Y.H."/>
            <person name="Rohde C."/>
            <person name="Rozas J."/>
            <person name="Rubenfield M.J."/>
            <person name="Ruiz A."/>
            <person name="Russo S."/>
            <person name="Salzberg S.L."/>
            <person name="Sanchez-Gracia A."/>
            <person name="Saranga D.J."/>
            <person name="Sato H."/>
            <person name="Schaeffer S.W."/>
            <person name="Schatz M.C."/>
            <person name="Schlenke T."/>
            <person name="Schwartz R."/>
            <person name="Segarra C."/>
            <person name="Singh R.S."/>
            <person name="Sirot L."/>
            <person name="Sirota M."/>
            <person name="Sisneros N.B."/>
            <person name="Smith C.D."/>
            <person name="Smith T.F."/>
            <person name="Spieth J."/>
            <person name="Stage D.E."/>
            <person name="Stark A."/>
            <person name="Stephan W."/>
            <person name="Strausberg R.L."/>
            <person name="Strempel S."/>
            <person name="Sturgill D."/>
            <person name="Sutton G."/>
            <person name="Sutton G.G."/>
            <person name="Tao W."/>
            <person name="Teichmann S."/>
            <person name="Tobari Y.N."/>
            <person name="Tomimura Y."/>
            <person name="Tsolas J.M."/>
            <person name="Valente V.L."/>
            <person name="Venter E."/>
            <person name="Venter J.C."/>
            <person name="Vicario S."/>
            <person name="Vieira F.G."/>
            <person name="Vilella A.J."/>
            <person name="Villasante A."/>
            <person name="Walenz B."/>
            <person name="Wang J."/>
            <person name="Wasserman M."/>
            <person name="Watts T."/>
            <person name="Wilson D."/>
            <person name="Wilson R.K."/>
            <person name="Wing R.A."/>
            <person name="Wolfner M.F."/>
            <person name="Wong A."/>
            <person name="Wong G.K."/>
            <person name="Wu C.I."/>
            <person name="Wu G."/>
            <person name="Yamamoto D."/>
            <person name="Yang H.P."/>
            <person name="Yang S.P."/>
            <person name="Yorke J.A."/>
            <person name="Yoshida K."/>
            <person name="Zdobnov E."/>
            <person name="Zhang P."/>
            <person name="Zhang Y."/>
            <person name="Zimin A.V."/>
            <person name="Baldwin J."/>
            <person name="Abdouelleil A."/>
            <person name="Abdulkadir J."/>
            <person name="Abebe A."/>
            <person name="Abera B."/>
            <person name="Abreu J."/>
            <person name="Acer S.C."/>
            <person name="Aftuck L."/>
            <person name="Alexander A."/>
            <person name="An P."/>
            <person name="Anderson E."/>
            <person name="Anderson S."/>
            <person name="Arachi H."/>
            <person name="Azer M."/>
            <person name="Bachantsang P."/>
            <person name="Barry A."/>
            <person name="Bayul T."/>
            <person name="Berlin A."/>
            <person name="Bessette D."/>
            <person name="Bloom T."/>
            <person name="Blye J."/>
            <person name="Boguslavskiy L."/>
            <person name="Bonnet C."/>
            <person name="Boukhgalter B."/>
            <person name="Bourzgui I."/>
            <person name="Brown A."/>
            <person name="Cahill P."/>
            <person name="Channer S."/>
            <person name="Cheshatsang Y."/>
            <person name="Chuda L."/>
            <person name="Citroen M."/>
            <person name="Collymore A."/>
            <person name="Cooke P."/>
            <person name="Costello M."/>
            <person name="D'Aco K."/>
            <person name="Daza R."/>
            <person name="De Haan G."/>
            <person name="DeGray S."/>
            <person name="DeMaso C."/>
            <person name="Dhargay N."/>
            <person name="Dooley K."/>
            <person name="Dooley E."/>
            <person name="Doricent M."/>
            <person name="Dorje P."/>
            <person name="Dorjee K."/>
            <person name="Dupes A."/>
            <person name="Elong R."/>
            <person name="Falk J."/>
            <person name="Farina A."/>
            <person name="Faro S."/>
            <person name="Ferguson D."/>
            <person name="Fisher S."/>
            <person name="Foley C.D."/>
            <person name="Franke A."/>
            <person name="Friedrich D."/>
            <person name="Gadbois L."/>
            <person name="Gearin G."/>
            <person name="Gearin C.R."/>
            <person name="Giannoukos G."/>
            <person name="Goode T."/>
            <person name="Graham J."/>
            <person name="Grandbois E."/>
            <person name="Grewal S."/>
            <person name="Gyaltsen K."/>
            <person name="Hafez N."/>
            <person name="Hagos B."/>
            <person name="Hall J."/>
            <person name="Henson C."/>
            <person name="Hollinger A."/>
            <person name="Honan T."/>
            <person name="Huard M.D."/>
            <person name="Hughes L."/>
            <person name="Hurhula B."/>
            <person name="Husby M.E."/>
            <person name="Kamat A."/>
            <person name="Kanga B."/>
            <person name="Kashin S."/>
            <person name="Khazanovich D."/>
            <person name="Kisner P."/>
            <person name="Lance K."/>
            <person name="Lara M."/>
            <person name="Lee W."/>
            <person name="Lennon N."/>
            <person name="Letendre F."/>
            <person name="LeVine R."/>
            <person name="Lipovsky A."/>
            <person name="Liu X."/>
            <person name="Liu J."/>
            <person name="Liu S."/>
            <person name="Lokyitsang T."/>
            <person name="Lokyitsang Y."/>
            <person name="Lubonja R."/>
            <person name="Lui A."/>
            <person name="MacDonald P."/>
            <person name="Magnisalis V."/>
            <person name="Maru K."/>
            <person name="Matthews C."/>
            <person name="McCusker W."/>
            <person name="McDonough S."/>
            <person name="Mehta T."/>
            <person name="Meldrim J."/>
            <person name="Meneus L."/>
            <person name="Mihai O."/>
            <person name="Mihalev A."/>
            <person name="Mihova T."/>
            <person name="Mittelman R."/>
            <person name="Mlenga V."/>
            <person name="Montmayeur A."/>
            <person name="Mulrain L."/>
            <person name="Navidi A."/>
            <person name="Naylor J."/>
            <person name="Negash T."/>
            <person name="Nguyen T."/>
            <person name="Nguyen N."/>
            <person name="Nicol R."/>
            <person name="Norbu C."/>
            <person name="Norbu N."/>
            <person name="Novod N."/>
            <person name="O'Neill B."/>
            <person name="Osman S."/>
            <person name="Markiewicz E."/>
            <person name="Oyono O.L."/>
            <person name="Patti C."/>
            <person name="Phunkhang P."/>
            <person name="Pierre F."/>
            <person name="Priest M."/>
            <person name="Raghuraman S."/>
            <person name="Rege F."/>
            <person name="Reyes R."/>
            <person name="Rise C."/>
            <person name="Rogov P."/>
            <person name="Ross K."/>
            <person name="Ryan E."/>
            <person name="Settipalli S."/>
            <person name="Shea T."/>
            <person name="Sherpa N."/>
            <person name="Shi L."/>
            <person name="Shih D."/>
            <person name="Sparrow T."/>
            <person name="Spaulding J."/>
            <person name="Stalker J."/>
            <person name="Stange-Thomann N."/>
            <person name="Stavropoulos S."/>
            <person name="Stone C."/>
            <person name="Strader C."/>
            <person name="Tesfaye S."/>
            <person name="Thomson T."/>
            <person name="Thoulutsang Y."/>
            <person name="Thoulutsang D."/>
            <person name="Topham K."/>
            <person name="Topping I."/>
            <person name="Tsamla T."/>
            <person name="Vassiliev H."/>
            <person name="Vo A."/>
            <person name="Wangchuk T."/>
            <person name="Wangdi T."/>
            <person name="Weiand M."/>
            <person name="Wilkinson J."/>
            <person name="Wilson A."/>
            <person name="Yadav S."/>
            <person name="Young G."/>
            <person name="Yu Q."/>
            <person name="Zembek L."/>
            <person name="Zhong D."/>
            <person name="Zimmer A."/>
            <person name="Zwirko Z."/>
            <person name="Jaffe D.B."/>
            <person name="Alvarez P."/>
            <person name="Brockman W."/>
            <person name="Butler J."/>
            <person name="Chin C."/>
            <person name="Gnerre S."/>
            <person name="Grabherr M."/>
            <person name="Kleber M."/>
            <person name="Mauceli E."/>
            <person name="MacCallum I."/>
        </authorList>
    </citation>
    <scope>NUCLEOTIDE SEQUENCE [LARGE SCALE GENOMIC DNA]</scope>
    <source>
        <strain evidence="2 3">TSC#14021-0224.01</strain>
    </source>
</reference>
<dbReference type="OMA" id="RRDIWVP"/>
<dbReference type="OrthoDB" id="7851397at2759"/>
<sequence length="125" mass="14070">MSNTSRRDIWVSSPAIILHQLQCTEDVADESALEYHESCNQAWRAQYKHPVMARMGVGFEFVNSTSRCMSSLRSTQDDTENHVIGNSSSSSNRLGPTPQFDQIPHVEIQPYSFGSDDENLIQHLA</sequence>
<feature type="region of interest" description="Disordered" evidence="1">
    <location>
        <begin position="71"/>
        <end position="101"/>
    </location>
</feature>
<protein>
    <submittedName>
        <fullName evidence="2">Uncharacterized protein, isoform A</fullName>
    </submittedName>
</protein>
<evidence type="ECO:0000313" key="2">
    <source>
        <dbReference type="EMBL" id="EDV52263.1"/>
    </source>
</evidence>